<dbReference type="Proteomes" id="UP000298774">
    <property type="component" value="Chromosome"/>
</dbReference>
<evidence type="ECO:0000313" key="3">
    <source>
        <dbReference type="Proteomes" id="UP000298774"/>
    </source>
</evidence>
<feature type="coiled-coil region" evidence="1">
    <location>
        <begin position="263"/>
        <end position="293"/>
    </location>
</feature>
<dbReference type="KEGG" id="abf:AMK58_06835"/>
<evidence type="ECO:0000256" key="1">
    <source>
        <dbReference type="SAM" id="Coils"/>
    </source>
</evidence>
<name>A0A0P0F7H1_AZOBR</name>
<dbReference type="InterPro" id="IPR022205">
    <property type="entry name" value="DUF3732"/>
</dbReference>
<dbReference type="AlphaFoldDB" id="A0A0P0F7H1"/>
<gene>
    <name evidence="2" type="ORF">D3868_01000</name>
</gene>
<feature type="coiled-coil region" evidence="1">
    <location>
        <begin position="180"/>
        <end position="207"/>
    </location>
</feature>
<keyword evidence="1" id="KW-0175">Coiled coil</keyword>
<reference evidence="2 3" key="1">
    <citation type="submission" date="2018-09" db="EMBL/GenBank/DDBJ databases">
        <title>Whole genome based analysis of evolution and adaptive divergence in Indian and Brazilian strains of Azospirillum brasilense.</title>
        <authorList>
            <person name="Singh C."/>
            <person name="Tripathi A.K."/>
        </authorList>
    </citation>
    <scope>NUCLEOTIDE SEQUENCE [LARGE SCALE GENOMIC DNA]</scope>
    <source>
        <strain evidence="2 3">MTCC4038</strain>
    </source>
</reference>
<dbReference type="InterPro" id="IPR027417">
    <property type="entry name" value="P-loop_NTPase"/>
</dbReference>
<protein>
    <submittedName>
        <fullName evidence="2">DUF3732 domain-containing protein</fullName>
    </submittedName>
</protein>
<dbReference type="Gene3D" id="3.40.50.300">
    <property type="entry name" value="P-loop containing nucleotide triphosphate hydrolases"/>
    <property type="match status" value="1"/>
</dbReference>
<organism evidence="2 3">
    <name type="scientific">Azospirillum brasilense</name>
    <dbReference type="NCBI Taxonomy" id="192"/>
    <lineage>
        <taxon>Bacteria</taxon>
        <taxon>Pseudomonadati</taxon>
        <taxon>Pseudomonadota</taxon>
        <taxon>Alphaproteobacteria</taxon>
        <taxon>Rhodospirillales</taxon>
        <taxon>Azospirillaceae</taxon>
        <taxon>Azospirillum</taxon>
    </lineage>
</organism>
<dbReference type="EMBL" id="CP032339">
    <property type="protein sequence ID" value="QCO07742.1"/>
    <property type="molecule type" value="Genomic_DNA"/>
</dbReference>
<feature type="coiled-coil region" evidence="1">
    <location>
        <begin position="338"/>
        <end position="382"/>
    </location>
</feature>
<accession>A0A0P0F7H1</accession>
<sequence length="623" mass="69544">MRFKEQGLSIVTGASKTGKSSLIDIIDFCMGGSECHVADGVIRRFVSWYGVLFDRGDTGIFVARRNPPPGQSRSPDIYLETGDKLASPDFDKLTKNITVDALEAFLTSALGISENLHSVPEGQTRQPLSANVRHALLFSLQDQDEIDSRRVLFHRQSEPFMPQAIKDVLPYFLGAIDEERLRRQSELDNARRELRKLEKREAQRDAVESLSLSRTNDIYREAQAAGLVGSGPVPPIEQALAVLRAVGPAVDEGISEPDVQQPLGQLRAERRRIRAQLAQVREEIRQAREIEEAAGGFMDEVHEQAARLLPIGLLPNSPSEPHSCALCGSELHESIPSAEEIRSTLEEVGGQLEKVRREVPRLQNLQVDLIQRQAAIEAALRENQRQIDDLVAKEGQFRSEQDARLRRARTAGRIAYFLETLPANEDDTNRDGALDALRKKIGALAELLDPDEVRDRLASIVNVIGAYMSEYSDRLDLEHSGSNLRLDIRTLAVVADTIDGPVPLNRMGSGENWVGYHVLAHLSLHKWFRQKRRPVPAFLIFDQPSQAHYPPERDSNGDVSILQDADREAVYKLFKLIADVAAELSPGFQIIVIDHADLKDPWFSGAVVERWRGEALVPPAWIS</sequence>
<evidence type="ECO:0000313" key="2">
    <source>
        <dbReference type="EMBL" id="QCO07742.1"/>
    </source>
</evidence>
<proteinExistence type="predicted"/>
<dbReference type="Pfam" id="PF12532">
    <property type="entry name" value="DUF3732"/>
    <property type="match status" value="1"/>
</dbReference>